<dbReference type="EC" id="3.5.3.11" evidence="5"/>
<dbReference type="PANTHER" id="PTHR11358">
    <property type="entry name" value="ARGINASE/AGMATINASE"/>
    <property type="match status" value="1"/>
</dbReference>
<dbReference type="CDD" id="cd11592">
    <property type="entry name" value="Agmatinase_PAH"/>
    <property type="match status" value="1"/>
</dbReference>
<comment type="caution">
    <text evidence="5">The sequence shown here is derived from an EMBL/GenBank/DDBJ whole genome shotgun (WGS) entry which is preliminary data.</text>
</comment>
<dbReference type="InterPro" id="IPR005925">
    <property type="entry name" value="Agmatinase-rel"/>
</dbReference>
<comment type="similarity">
    <text evidence="1">Belongs to the arginase family. Agmatinase subfamily.</text>
</comment>
<reference evidence="6" key="1">
    <citation type="journal article" date="2019" name="Int. J. Syst. Evol. Microbiol.">
        <title>The Global Catalogue of Microorganisms (GCM) 10K type strain sequencing project: providing services to taxonomists for standard genome sequencing and annotation.</title>
        <authorList>
            <consortium name="The Broad Institute Genomics Platform"/>
            <consortium name="The Broad Institute Genome Sequencing Center for Infectious Disease"/>
            <person name="Wu L."/>
            <person name="Ma J."/>
        </authorList>
    </citation>
    <scope>NUCLEOTIDE SEQUENCE [LARGE SCALE GENOMIC DNA]</scope>
    <source>
        <strain evidence="6">CGMCC 1.12376</strain>
    </source>
</reference>
<dbReference type="PRINTS" id="PR00116">
    <property type="entry name" value="ARGINASE"/>
</dbReference>
<proteinExistence type="inferred from homology"/>
<accession>A0ABW4HNS6</accession>
<evidence type="ECO:0000313" key="6">
    <source>
        <dbReference type="Proteomes" id="UP001597221"/>
    </source>
</evidence>
<dbReference type="InterPro" id="IPR006035">
    <property type="entry name" value="Ureohydrolase"/>
</dbReference>
<name>A0ABW4HNS6_9BACI</name>
<dbReference type="Proteomes" id="UP001597221">
    <property type="component" value="Unassembled WGS sequence"/>
</dbReference>
<gene>
    <name evidence="5" type="primary">speB</name>
    <name evidence="5" type="ORF">ACFSBH_04815</name>
</gene>
<dbReference type="InterPro" id="IPR020855">
    <property type="entry name" value="Ureohydrolase_Mn_BS"/>
</dbReference>
<keyword evidence="3 4" id="KW-0378">Hydrolase</keyword>
<evidence type="ECO:0000256" key="1">
    <source>
        <dbReference type="ARBA" id="ARBA00009227"/>
    </source>
</evidence>
<dbReference type="GO" id="GO:0008783">
    <property type="term" value="F:agmatinase activity"/>
    <property type="evidence" value="ECO:0007669"/>
    <property type="project" value="UniProtKB-EC"/>
</dbReference>
<sequence length="327" mass="36304">MYKPKSSLESPRFCGIRTFMRLPYVNETVEADFAIVGVPFDTGQSFRTGARLGPSHIRDFSSLLRPYNGVQDIDIYEYCSGIDYGDIDVIPGNIHRTYENIELGLEPLFNADITPVILGGDHSITLGSLRAAAKKHGPLSLILFDSHTDTSEALYGEQYTHGTPFKRALEEGLISPENSVFIGMRGSMVTPNDLDDARELGFKIITMREVRELGTDEVVRQIYERVGNHKAFLSFDIDFYDPVYAPGTGTPEVGGATTVQGIEFIQKLKDINFVGFDLVEVLPAYDSGQLTAIAASNTIYEMITLIALNKRRRVQEEKEVASLESSK</sequence>
<evidence type="ECO:0000313" key="5">
    <source>
        <dbReference type="EMBL" id="MFD1606970.1"/>
    </source>
</evidence>
<keyword evidence="6" id="KW-1185">Reference proteome</keyword>
<dbReference type="EMBL" id="JBHUDE010000017">
    <property type="protein sequence ID" value="MFD1606970.1"/>
    <property type="molecule type" value="Genomic_DNA"/>
</dbReference>
<organism evidence="5 6">
    <name type="scientific">Oceanobacillus luteolus</name>
    <dbReference type="NCBI Taxonomy" id="1274358"/>
    <lineage>
        <taxon>Bacteria</taxon>
        <taxon>Bacillati</taxon>
        <taxon>Bacillota</taxon>
        <taxon>Bacilli</taxon>
        <taxon>Bacillales</taxon>
        <taxon>Bacillaceae</taxon>
        <taxon>Oceanobacillus</taxon>
    </lineage>
</organism>
<dbReference type="PROSITE" id="PS01053">
    <property type="entry name" value="ARGINASE_1"/>
    <property type="match status" value="1"/>
</dbReference>
<dbReference type="Gene3D" id="3.40.800.10">
    <property type="entry name" value="Ureohydrolase domain"/>
    <property type="match status" value="1"/>
</dbReference>
<protein>
    <submittedName>
        <fullName evidence="5">Agmatinase</fullName>
        <ecNumber evidence="5">3.5.3.11</ecNumber>
    </submittedName>
</protein>
<dbReference type="NCBIfam" id="TIGR01230">
    <property type="entry name" value="agmatinase"/>
    <property type="match status" value="1"/>
</dbReference>
<keyword evidence="2" id="KW-0479">Metal-binding</keyword>
<dbReference type="PROSITE" id="PS51409">
    <property type="entry name" value="ARGINASE_2"/>
    <property type="match status" value="1"/>
</dbReference>
<dbReference type="Pfam" id="PF00491">
    <property type="entry name" value="Arginase"/>
    <property type="match status" value="1"/>
</dbReference>
<evidence type="ECO:0000256" key="4">
    <source>
        <dbReference type="RuleBase" id="RU003684"/>
    </source>
</evidence>
<evidence type="ECO:0000256" key="3">
    <source>
        <dbReference type="ARBA" id="ARBA00022801"/>
    </source>
</evidence>
<dbReference type="RefSeq" id="WP_379596326.1">
    <property type="nucleotide sequence ID" value="NZ_JBHUDE010000017.1"/>
</dbReference>
<dbReference type="InterPro" id="IPR023696">
    <property type="entry name" value="Ureohydrolase_dom_sf"/>
</dbReference>
<evidence type="ECO:0000256" key="2">
    <source>
        <dbReference type="ARBA" id="ARBA00022723"/>
    </source>
</evidence>
<dbReference type="PANTHER" id="PTHR11358:SF26">
    <property type="entry name" value="GUANIDINO ACID HYDROLASE, MITOCHONDRIAL"/>
    <property type="match status" value="1"/>
</dbReference>
<dbReference type="SUPFAM" id="SSF52768">
    <property type="entry name" value="Arginase/deacetylase"/>
    <property type="match status" value="1"/>
</dbReference>
<dbReference type="PIRSF" id="PIRSF036979">
    <property type="entry name" value="Arginase"/>
    <property type="match status" value="1"/>
</dbReference>